<proteinExistence type="predicted"/>
<dbReference type="AlphaFoldDB" id="A0A2C9VFZ9"/>
<reference evidence="1" key="1">
    <citation type="submission" date="2016-02" db="EMBL/GenBank/DDBJ databases">
        <title>WGS assembly of Manihot esculenta.</title>
        <authorList>
            <person name="Bredeson J.V."/>
            <person name="Prochnik S.E."/>
            <person name="Lyons J.B."/>
            <person name="Schmutz J."/>
            <person name="Grimwood J."/>
            <person name="Vrebalov J."/>
            <person name="Bart R.S."/>
            <person name="Amuge T."/>
            <person name="Ferguson M.E."/>
            <person name="Green R."/>
            <person name="Putnam N."/>
            <person name="Stites J."/>
            <person name="Rounsley S."/>
            <person name="Rokhsar D.S."/>
        </authorList>
    </citation>
    <scope>NUCLEOTIDE SEQUENCE [LARGE SCALE GENOMIC DNA]</scope>
    <source>
        <tissue evidence="1">Leaf</tissue>
    </source>
</reference>
<sequence>MLNYMEKDSKKLTEWEALWGCQGIEKVQAALRRVWR</sequence>
<protein>
    <submittedName>
        <fullName evidence="1">Uncharacterized protein</fullName>
    </submittedName>
</protein>
<name>A0A2C9VFZ9_MANES</name>
<accession>A0A2C9VFZ9</accession>
<organism evidence="1">
    <name type="scientific">Manihot esculenta</name>
    <name type="common">Cassava</name>
    <name type="synonym">Jatropha manihot</name>
    <dbReference type="NCBI Taxonomy" id="3983"/>
    <lineage>
        <taxon>Eukaryota</taxon>
        <taxon>Viridiplantae</taxon>
        <taxon>Streptophyta</taxon>
        <taxon>Embryophyta</taxon>
        <taxon>Tracheophyta</taxon>
        <taxon>Spermatophyta</taxon>
        <taxon>Magnoliopsida</taxon>
        <taxon>eudicotyledons</taxon>
        <taxon>Gunneridae</taxon>
        <taxon>Pentapetalae</taxon>
        <taxon>rosids</taxon>
        <taxon>fabids</taxon>
        <taxon>Malpighiales</taxon>
        <taxon>Euphorbiaceae</taxon>
        <taxon>Crotonoideae</taxon>
        <taxon>Manihoteae</taxon>
        <taxon>Manihot</taxon>
    </lineage>
</organism>
<dbReference type="EMBL" id="CM004394">
    <property type="protein sequence ID" value="OAY44243.1"/>
    <property type="molecule type" value="Genomic_DNA"/>
</dbReference>
<gene>
    <name evidence="1" type="ORF">MANES_08G134900</name>
</gene>
<evidence type="ECO:0000313" key="1">
    <source>
        <dbReference type="EMBL" id="OAY44243.1"/>
    </source>
</evidence>